<dbReference type="Pfam" id="PF00239">
    <property type="entry name" value="Resolvase"/>
    <property type="match status" value="1"/>
</dbReference>
<dbReference type="SUPFAM" id="SSF53041">
    <property type="entry name" value="Resolvase-like"/>
    <property type="match status" value="1"/>
</dbReference>
<keyword evidence="2" id="KW-0238">DNA-binding</keyword>
<dbReference type="PANTHER" id="PTHR30461:SF2">
    <property type="entry name" value="SERINE RECOMBINASE PINE-RELATED"/>
    <property type="match status" value="1"/>
</dbReference>
<dbReference type="PANTHER" id="PTHR30461">
    <property type="entry name" value="DNA-INVERTASE FROM LAMBDOID PROPHAGE"/>
    <property type="match status" value="1"/>
</dbReference>
<dbReference type="GO" id="GO:0015074">
    <property type="term" value="P:DNA integration"/>
    <property type="evidence" value="ECO:0007669"/>
    <property type="project" value="UniProtKB-KW"/>
</dbReference>
<dbReference type="Pfam" id="PF24623">
    <property type="entry name" value="Phage_zn_bind_8"/>
    <property type="match status" value="1"/>
</dbReference>
<dbReference type="GO" id="GO:0000150">
    <property type="term" value="F:DNA strand exchange activity"/>
    <property type="evidence" value="ECO:0007669"/>
    <property type="project" value="InterPro"/>
</dbReference>
<reference evidence="7" key="1">
    <citation type="submission" date="2020-11" db="EMBL/GenBank/DDBJ databases">
        <title>Whole-genome analyses of Nonomuraea sp. K274.</title>
        <authorList>
            <person name="Veyisoglu A."/>
        </authorList>
    </citation>
    <scope>NUCLEOTIDE SEQUENCE</scope>
    <source>
        <strain evidence="7">K274</strain>
    </source>
</reference>
<dbReference type="PROSITE" id="PS51736">
    <property type="entry name" value="RECOMBINASES_3"/>
    <property type="match status" value="1"/>
</dbReference>
<evidence type="ECO:0000256" key="2">
    <source>
        <dbReference type="ARBA" id="ARBA00023125"/>
    </source>
</evidence>
<dbReference type="EMBL" id="JADOGI010000308">
    <property type="protein sequence ID" value="MBF8193678.1"/>
    <property type="molecule type" value="Genomic_DNA"/>
</dbReference>
<evidence type="ECO:0000256" key="3">
    <source>
        <dbReference type="ARBA" id="ARBA00023172"/>
    </source>
</evidence>
<keyword evidence="1" id="KW-0229">DNA integration</keyword>
<dbReference type="PROSITE" id="PS00397">
    <property type="entry name" value="RECOMBINASES_1"/>
    <property type="match status" value="1"/>
</dbReference>
<sequence length="271" mass="28668">MTACAAPAGSPCRTGRGKVAVQYHTARFRLVPALAKALNVPTPALRKPGTAWAQLPHPAAADAEPTGHARIGYARASTVRQSLDTQLDALQAAGVTRVFAEKISTRATTRPELDKAVTLARELRAAGVAVTLVVHEHKRLGRGLDLAALAEQLRAAGIGLEFLTGELQGSHDPSGVVFTVLAALSGMEREYIRDRTLEGHESARARGKAIGGAAVTDDAMLSMALHLRAQDLSLRDIAARLVITSGAKKGRHPSAATVLRMLRDHDQQTAI</sequence>
<evidence type="ECO:0000259" key="6">
    <source>
        <dbReference type="PROSITE" id="PS51736"/>
    </source>
</evidence>
<gene>
    <name evidence="7" type="ORF">ITP53_49980</name>
</gene>
<evidence type="ECO:0000313" key="8">
    <source>
        <dbReference type="Proteomes" id="UP000605361"/>
    </source>
</evidence>
<dbReference type="InterPro" id="IPR006118">
    <property type="entry name" value="Recombinase_CS"/>
</dbReference>
<dbReference type="InterPro" id="IPR006119">
    <property type="entry name" value="Resolv_N"/>
</dbReference>
<evidence type="ECO:0000256" key="5">
    <source>
        <dbReference type="PROSITE-ProRule" id="PRU10137"/>
    </source>
</evidence>
<name>A0A931AKM6_9ACTN</name>
<accession>A0A931AKM6</accession>
<proteinExistence type="predicted"/>
<evidence type="ECO:0000313" key="7">
    <source>
        <dbReference type="EMBL" id="MBF8193678.1"/>
    </source>
</evidence>
<dbReference type="InterPro" id="IPR036162">
    <property type="entry name" value="Resolvase-like_N_sf"/>
</dbReference>
<evidence type="ECO:0000256" key="1">
    <source>
        <dbReference type="ARBA" id="ARBA00022908"/>
    </source>
</evidence>
<organism evidence="7 8">
    <name type="scientific">Nonomuraea cypriaca</name>
    <dbReference type="NCBI Taxonomy" id="1187855"/>
    <lineage>
        <taxon>Bacteria</taxon>
        <taxon>Bacillati</taxon>
        <taxon>Actinomycetota</taxon>
        <taxon>Actinomycetes</taxon>
        <taxon>Streptosporangiales</taxon>
        <taxon>Streptosporangiaceae</taxon>
        <taxon>Nonomuraea</taxon>
    </lineage>
</organism>
<dbReference type="InterPro" id="IPR050639">
    <property type="entry name" value="SSR_resolvase"/>
</dbReference>
<protein>
    <submittedName>
        <fullName evidence="7">Recombinase family protein</fullName>
    </submittedName>
</protein>
<dbReference type="InterPro" id="IPR056911">
    <property type="entry name" value="Phage_Znf_bind_put"/>
</dbReference>
<dbReference type="Gene3D" id="3.40.50.1390">
    <property type="entry name" value="Resolvase, N-terminal catalytic domain"/>
    <property type="match status" value="1"/>
</dbReference>
<dbReference type="AlphaFoldDB" id="A0A931AKM6"/>
<evidence type="ECO:0000256" key="4">
    <source>
        <dbReference type="PIRSR" id="PIRSR606118-50"/>
    </source>
</evidence>
<dbReference type="GO" id="GO:0003677">
    <property type="term" value="F:DNA binding"/>
    <property type="evidence" value="ECO:0007669"/>
    <property type="project" value="UniProtKB-KW"/>
</dbReference>
<feature type="domain" description="Resolvase/invertase-type recombinase catalytic" evidence="6">
    <location>
        <begin position="69"/>
        <end position="207"/>
    </location>
</feature>
<feature type="active site" description="O-(5'-phospho-DNA)-serine intermediate" evidence="4 5">
    <location>
        <position position="77"/>
    </location>
</feature>
<keyword evidence="8" id="KW-1185">Reference proteome</keyword>
<keyword evidence="3" id="KW-0233">DNA recombination</keyword>
<dbReference type="Proteomes" id="UP000605361">
    <property type="component" value="Unassembled WGS sequence"/>
</dbReference>
<comment type="caution">
    <text evidence="7">The sequence shown here is derived from an EMBL/GenBank/DDBJ whole genome shotgun (WGS) entry which is preliminary data.</text>
</comment>
<dbReference type="CDD" id="cd03768">
    <property type="entry name" value="SR_ResInv"/>
    <property type="match status" value="1"/>
</dbReference>
<dbReference type="SMART" id="SM00857">
    <property type="entry name" value="Resolvase"/>
    <property type="match status" value="1"/>
</dbReference>